<sequence>METDIRQTLVAYMAEGADDSVQERLAPDEAVIRQHVGAIRHMLSRAEADFEVERAIMAEQTFRSDFPFFGNGKNGEEAIHQFLLARAELVAGLPPVEAVEGRGVTGFMRGHGGPIAGGEAGSKREKDNPCLPPSGCVT</sequence>
<dbReference type="Proteomes" id="UP000218272">
    <property type="component" value="Chromosome SCLO_1"/>
</dbReference>
<accession>A0A1E1F734</accession>
<gene>
    <name evidence="2" type="ORF">SCLO_1031710</name>
</gene>
<dbReference type="AlphaFoldDB" id="A0A1E1F734"/>
<proteinExistence type="predicted"/>
<protein>
    <submittedName>
        <fullName evidence="2">Fic family protein</fullName>
    </submittedName>
</protein>
<keyword evidence="3" id="KW-1185">Reference proteome</keyword>
<evidence type="ECO:0000313" key="2">
    <source>
        <dbReference type="EMBL" id="BAV66211.1"/>
    </source>
</evidence>
<feature type="region of interest" description="Disordered" evidence="1">
    <location>
        <begin position="112"/>
        <end position="138"/>
    </location>
</feature>
<evidence type="ECO:0000256" key="1">
    <source>
        <dbReference type="SAM" id="MobiDB-lite"/>
    </source>
</evidence>
<dbReference type="EMBL" id="AP017655">
    <property type="protein sequence ID" value="BAV66211.1"/>
    <property type="molecule type" value="Genomic_DNA"/>
</dbReference>
<evidence type="ECO:0000313" key="3">
    <source>
        <dbReference type="Proteomes" id="UP000218272"/>
    </source>
</evidence>
<reference evidence="2 3" key="1">
    <citation type="submission" date="2016-10" db="EMBL/GenBank/DDBJ databases">
        <title>Complete Genome Sequence of the Nonylphenol-Degrading Bacterium Sphingobium cloacae JCM 10874T.</title>
        <authorList>
            <person name="Ootsuka M."/>
            <person name="Nishizawa T."/>
            <person name="Ohta H."/>
        </authorList>
    </citation>
    <scope>NUCLEOTIDE SEQUENCE [LARGE SCALE GENOMIC DNA]</scope>
    <source>
        <strain evidence="2 3">JCM 10874</strain>
    </source>
</reference>
<name>A0A1E1F734_9SPHN</name>
<organism evidence="2 3">
    <name type="scientific">Sphingobium cloacae</name>
    <dbReference type="NCBI Taxonomy" id="120107"/>
    <lineage>
        <taxon>Bacteria</taxon>
        <taxon>Pseudomonadati</taxon>
        <taxon>Pseudomonadota</taxon>
        <taxon>Alphaproteobacteria</taxon>
        <taxon>Sphingomonadales</taxon>
        <taxon>Sphingomonadaceae</taxon>
        <taxon>Sphingobium</taxon>
    </lineage>
</organism>
<dbReference type="KEGG" id="sclo:SCLO_1031710"/>